<dbReference type="AlphaFoldDB" id="A0A0A2MV63"/>
<organism evidence="2 3">
    <name type="scientific">Flavobacterium subsaxonicum WB 4.1-42 = DSM 21790</name>
    <dbReference type="NCBI Taxonomy" id="1121898"/>
    <lineage>
        <taxon>Bacteria</taxon>
        <taxon>Pseudomonadati</taxon>
        <taxon>Bacteroidota</taxon>
        <taxon>Flavobacteriia</taxon>
        <taxon>Flavobacteriales</taxon>
        <taxon>Flavobacteriaceae</taxon>
        <taxon>Flavobacterium</taxon>
    </lineage>
</organism>
<keyword evidence="3" id="KW-1185">Reference proteome</keyword>
<dbReference type="RefSeq" id="WP_026991287.1">
    <property type="nucleotide sequence ID" value="NZ_AUGP01000028.1"/>
</dbReference>
<keyword evidence="1" id="KW-0812">Transmembrane</keyword>
<evidence type="ECO:0000313" key="3">
    <source>
        <dbReference type="Proteomes" id="UP000030111"/>
    </source>
</evidence>
<protein>
    <submittedName>
        <fullName evidence="2">Uncharacterized protein</fullName>
    </submittedName>
</protein>
<name>A0A0A2MV63_9FLAO</name>
<dbReference type="EMBL" id="JRLY01000012">
    <property type="protein sequence ID" value="KGO92105.1"/>
    <property type="molecule type" value="Genomic_DNA"/>
</dbReference>
<evidence type="ECO:0000256" key="1">
    <source>
        <dbReference type="SAM" id="Phobius"/>
    </source>
</evidence>
<evidence type="ECO:0000313" key="2">
    <source>
        <dbReference type="EMBL" id="KGO92105.1"/>
    </source>
</evidence>
<keyword evidence="1" id="KW-1133">Transmembrane helix</keyword>
<keyword evidence="1" id="KW-0472">Membrane</keyword>
<accession>A0A0A2MV63</accession>
<reference evidence="2 3" key="1">
    <citation type="submission" date="2013-09" db="EMBL/GenBank/DDBJ databases">
        <authorList>
            <person name="Zeng Z."/>
            <person name="Chen C."/>
        </authorList>
    </citation>
    <scope>NUCLEOTIDE SEQUENCE [LARGE SCALE GENOMIC DNA]</scope>
    <source>
        <strain evidence="2 3">WB 4.1-42</strain>
    </source>
</reference>
<sequence>MNKKQSTLVLIAFGIFLIFIGFQFYTSKQESKIIASKNLQLSGKITTIQKLKYGHEFGYLFIDIKKSNYNFIDERDTDNDYSFIIKNGKCLLVISGLLTIKPGDDIKIDKDKYSIYRNGKVIIDQSNIAVLPRYLYDDPSSLLLSK</sequence>
<feature type="transmembrane region" description="Helical" evidence="1">
    <location>
        <begin position="7"/>
        <end position="25"/>
    </location>
</feature>
<proteinExistence type="predicted"/>
<gene>
    <name evidence="2" type="ORF">Q766_14530</name>
</gene>
<comment type="caution">
    <text evidence="2">The sequence shown here is derived from an EMBL/GenBank/DDBJ whole genome shotgun (WGS) entry which is preliminary data.</text>
</comment>
<dbReference type="Proteomes" id="UP000030111">
    <property type="component" value="Unassembled WGS sequence"/>
</dbReference>